<dbReference type="EMBL" id="CP010311">
    <property type="protein sequence ID" value="AJF05647.1"/>
    <property type="molecule type" value="Genomic_DNA"/>
</dbReference>
<proteinExistence type="predicted"/>
<dbReference type="Pfam" id="PF12706">
    <property type="entry name" value="Lactamase_B_2"/>
    <property type="match status" value="1"/>
</dbReference>
<evidence type="ECO:0000259" key="1">
    <source>
        <dbReference type="SMART" id="SM00849"/>
    </source>
</evidence>
<dbReference type="STRING" id="483547.GSUB_02415"/>
<evidence type="ECO:0000313" key="2">
    <source>
        <dbReference type="EMBL" id="AJF05647.1"/>
    </source>
</evidence>
<dbReference type="SMART" id="SM00849">
    <property type="entry name" value="Lactamase_B"/>
    <property type="match status" value="1"/>
</dbReference>
<dbReference type="AlphaFoldDB" id="A0A0B5FBU7"/>
<dbReference type="SUPFAM" id="SSF56281">
    <property type="entry name" value="Metallo-hydrolase/oxidoreductase"/>
    <property type="match status" value="1"/>
</dbReference>
<dbReference type="InterPro" id="IPR001279">
    <property type="entry name" value="Metallo-B-lactamas"/>
</dbReference>
<dbReference type="OrthoDB" id="9803916at2"/>
<dbReference type="CDD" id="cd16279">
    <property type="entry name" value="metallo-hydrolase-like_MBL-fold"/>
    <property type="match status" value="1"/>
</dbReference>
<sequence length="259" mass="28815">MSAGFSVRVLGSGTSTGVPTLGCECPVCTSDSPRNHRTRCSILLQHRGRHILIDTATDLRQQALREGIGHIEAVLYTHSHADHVNGIDDLRAFSMKNGGAIPIHGSTVTIDSIRRAFRYIFDDAVASGYRPNLETHIIDGPLNLFGLRIQPVPLLHGHNLCLGYRIGPFAYLTDCHAIPDGSKRLLQHLDTVIIDGLRFRPHTTHFNIPAAIEAMRELGVRRIILTHLNHDVDHERHSRELPPDAELAYDGMRLEFGEE</sequence>
<dbReference type="HOGENOM" id="CLU_044538_2_1_7"/>
<organism evidence="2 3">
    <name type="scientific">Geoalkalibacter subterraneus</name>
    <dbReference type="NCBI Taxonomy" id="483547"/>
    <lineage>
        <taxon>Bacteria</taxon>
        <taxon>Pseudomonadati</taxon>
        <taxon>Thermodesulfobacteriota</taxon>
        <taxon>Desulfuromonadia</taxon>
        <taxon>Desulfuromonadales</taxon>
        <taxon>Geoalkalibacteraceae</taxon>
        <taxon>Geoalkalibacter</taxon>
    </lineage>
</organism>
<dbReference type="KEGG" id="gsb:GSUB_02415"/>
<dbReference type="NCBIfam" id="NF038231">
    <property type="entry name" value="MBL_Geo_Pelo"/>
    <property type="match status" value="1"/>
</dbReference>
<dbReference type="PANTHER" id="PTHR42663:SF6">
    <property type="entry name" value="HYDROLASE C777.06C-RELATED"/>
    <property type="match status" value="1"/>
</dbReference>
<gene>
    <name evidence="2" type="ORF">GSUB_02415</name>
</gene>
<evidence type="ECO:0000313" key="3">
    <source>
        <dbReference type="Proteomes" id="UP000035036"/>
    </source>
</evidence>
<dbReference type="PANTHER" id="PTHR42663">
    <property type="entry name" value="HYDROLASE C777.06C-RELATED-RELATED"/>
    <property type="match status" value="1"/>
</dbReference>
<protein>
    <submittedName>
        <fullName evidence="2">Beta-lactamase</fullName>
    </submittedName>
</protein>
<feature type="domain" description="Metallo-beta-lactamase" evidence="1">
    <location>
        <begin position="38"/>
        <end position="227"/>
    </location>
</feature>
<dbReference type="RefSeq" id="WP_040199029.1">
    <property type="nucleotide sequence ID" value="NZ_CP010311.1"/>
</dbReference>
<keyword evidence="3" id="KW-1185">Reference proteome</keyword>
<dbReference type="Gene3D" id="3.60.15.10">
    <property type="entry name" value="Ribonuclease Z/Hydroxyacylglutathione hydrolase-like"/>
    <property type="match status" value="1"/>
</dbReference>
<dbReference type="InterPro" id="IPR036866">
    <property type="entry name" value="RibonucZ/Hydroxyglut_hydro"/>
</dbReference>
<name>A0A0B5FBU7_9BACT</name>
<accession>A0A0B5FBU7</accession>
<dbReference type="Proteomes" id="UP000035036">
    <property type="component" value="Chromosome"/>
</dbReference>
<reference evidence="2 3" key="1">
    <citation type="journal article" date="2015" name="Genome Announc.">
        <title>Genomes of Geoalkalibacter ferrihydriticus Z-0531T and Geoalkalibacter subterraneus Red1T, Two Haloalkaliphilic Metal-Reducing Deltaproteobacteria.</title>
        <authorList>
            <person name="Badalamenti J.P."/>
            <person name="Krajmalnik-Brown R."/>
            <person name="Torres C.I."/>
            <person name="Bond D.R."/>
        </authorList>
    </citation>
    <scope>NUCLEOTIDE SEQUENCE [LARGE SCALE GENOMIC DNA]</scope>
    <source>
        <strain evidence="2 3">Red1</strain>
    </source>
</reference>